<evidence type="ECO:0000259" key="11">
    <source>
        <dbReference type="Pfam" id="PF23598"/>
    </source>
</evidence>
<dbReference type="HOGENOM" id="CLU_000837_25_2_1"/>
<feature type="domain" description="Disease resistance R13L4/SHOC-2-like LRR" evidence="11">
    <location>
        <begin position="543"/>
        <end position="918"/>
    </location>
</feature>
<dbReference type="GO" id="GO:0042742">
    <property type="term" value="P:defense response to bacterium"/>
    <property type="evidence" value="ECO:0007669"/>
    <property type="project" value="UniProtKB-ARBA"/>
</dbReference>
<dbReference type="PANTHER" id="PTHR23155:SF1122">
    <property type="entry name" value="NB-ARC DOMAIN CONTAINING PROTEIN, EXPRESSED"/>
    <property type="match status" value="1"/>
</dbReference>
<dbReference type="Gene3D" id="1.10.8.430">
    <property type="entry name" value="Helical domain of apoptotic protease-activating factors"/>
    <property type="match status" value="1"/>
</dbReference>
<comment type="similarity">
    <text evidence="1">Belongs to the disease resistance NB-LRR family.</text>
</comment>
<dbReference type="PANTHER" id="PTHR23155">
    <property type="entry name" value="DISEASE RESISTANCE PROTEIN RP"/>
    <property type="match status" value="1"/>
</dbReference>
<dbReference type="GO" id="GO:0043531">
    <property type="term" value="F:ADP binding"/>
    <property type="evidence" value="ECO:0007669"/>
    <property type="project" value="InterPro"/>
</dbReference>
<dbReference type="InterPro" id="IPR036388">
    <property type="entry name" value="WH-like_DNA-bd_sf"/>
</dbReference>
<keyword evidence="13" id="KW-1185">Reference proteome</keyword>
<dbReference type="STRING" id="39946.B8BPR6"/>
<dbReference type="Gene3D" id="1.10.10.10">
    <property type="entry name" value="Winged helix-like DNA-binding domain superfamily/Winged helix DNA-binding domain"/>
    <property type="match status" value="1"/>
</dbReference>
<dbReference type="FunFam" id="1.10.10.10:FF:000322">
    <property type="entry name" value="Probable disease resistance protein At1g63360"/>
    <property type="match status" value="1"/>
</dbReference>
<name>B8BPR6_ORYSI</name>
<keyword evidence="3" id="KW-0677">Repeat</keyword>
<dbReference type="InterPro" id="IPR041118">
    <property type="entry name" value="Rx_N"/>
</dbReference>
<dbReference type="Gene3D" id="1.20.5.4130">
    <property type="match status" value="1"/>
</dbReference>
<dbReference type="GO" id="GO:0009626">
    <property type="term" value="P:plant-type hypersensitive response"/>
    <property type="evidence" value="ECO:0007669"/>
    <property type="project" value="UniProtKB-ARBA"/>
</dbReference>
<evidence type="ECO:0000259" key="8">
    <source>
        <dbReference type="Pfam" id="PF00931"/>
    </source>
</evidence>
<feature type="domain" description="Disease resistance N-terminal" evidence="9">
    <location>
        <begin position="12"/>
        <end position="91"/>
    </location>
</feature>
<dbReference type="InterPro" id="IPR027417">
    <property type="entry name" value="P-loop_NTPase"/>
</dbReference>
<evidence type="ECO:0000256" key="6">
    <source>
        <dbReference type="ARBA" id="ARBA00023054"/>
    </source>
</evidence>
<feature type="coiled-coil region" evidence="7">
    <location>
        <begin position="106"/>
        <end position="133"/>
    </location>
</feature>
<dbReference type="Gene3D" id="3.80.10.10">
    <property type="entry name" value="Ribonuclease Inhibitor"/>
    <property type="match status" value="1"/>
</dbReference>
<feature type="domain" description="NB-ARC" evidence="8">
    <location>
        <begin position="171"/>
        <end position="338"/>
    </location>
</feature>
<dbReference type="PRINTS" id="PR00364">
    <property type="entry name" value="DISEASERSIST"/>
</dbReference>
<keyword evidence="2" id="KW-0433">Leucine-rich repeat</keyword>
<sequence length="936" mass="105309">MEGPVSASMGVMVPLLSKLIESMEQPRFKDLKNDLKSLRAELASMEAVMLKFATQDDTDLQVKEWMRQVREVGYDTDDWIDSHPLVAAETKGSRVASGFFSRNNRRRKLAELIKELKDRVEDASQRRTRYMLQSAPVVDDVTDDLRPSNVTVDPQLLYGVSGRLVGLDEPMEELVRELRPGGGEQQHFKVVSIVGGGGLGKTTLAKEVYRKIHGEFVSCAFVTVGQNPHIPTVLLNMLRQLNPLQPQGDDTEQQMDEPTVVGKIREFLDKKRYFITIDDIWSISAWKDIKYALPENTPGSRIVATTRISDVAKSCSVRPTDFTYPMKHLSETDSKQLFLGRLQSPKKIYSDLEEVVFHDVWNICGGMPLAMIVIAGMLNRKSPGCPEDDKSIKKALEKHPTLQGMRRILRICYSDLSLPVRTCLLYLSIFRLEDETVEKNRLIWRWIAERFIPVPKQEQVTLWETAESYFNELVNRQLIQPVEAGDIVKVKVHDVVLEFIASVADEENFVTSDMVLRCKPRDIVRRASLNCIDDDESTGGLSQVRSLTVFGVLAKPMKSSIVYLQLLRVLDFKDAKGLKDEDVQGLERLFFLKYLGLGGKFVTKLPEKWKELQNLEALDVRETAVKELPEAIARRCSKLACLLARRLAVGEGMHSLLHLQELSMVSVTDAASLDRMTNLVVGLTKLRKLGVSLFFDATGDQHQHAVAAAAPDDAKLAASLERIEKCGVESLLLDVVGEGKTRAALDQLVEKWALPRRLQKFTMRSEHYYFPKAPPKMAPHESLSHLEISIAELRKSDVGVLCTMPSLFYLKLSTRSSPLEADQTVVITNVGFQCLQVFWFKCQDGGLGFDFGDGAMAQLLKLDLHFKQAKKPKLTGISNLSSLRQFHATVCCGKDNSEFKATEENIKQIVSNHSKNPTWEVTMEMEIDKPTAAISI</sequence>
<dbReference type="InterPro" id="IPR038005">
    <property type="entry name" value="RX-like_CC"/>
</dbReference>
<evidence type="ECO:0000259" key="10">
    <source>
        <dbReference type="Pfam" id="PF23559"/>
    </source>
</evidence>
<dbReference type="Gene3D" id="3.40.50.300">
    <property type="entry name" value="P-loop containing nucleotide triphosphate hydrolases"/>
    <property type="match status" value="1"/>
</dbReference>
<keyword evidence="5" id="KW-0611">Plant defense</keyword>
<dbReference type="Pfam" id="PF23559">
    <property type="entry name" value="WHD_DRP"/>
    <property type="match status" value="1"/>
</dbReference>
<protein>
    <submittedName>
        <fullName evidence="12">Uncharacterized protein</fullName>
    </submittedName>
</protein>
<evidence type="ECO:0000256" key="1">
    <source>
        <dbReference type="ARBA" id="ARBA00008894"/>
    </source>
</evidence>
<evidence type="ECO:0000256" key="3">
    <source>
        <dbReference type="ARBA" id="ARBA00022737"/>
    </source>
</evidence>
<dbReference type="Pfam" id="PF23598">
    <property type="entry name" value="LRR_14"/>
    <property type="match status" value="1"/>
</dbReference>
<keyword evidence="4" id="KW-0547">Nucleotide-binding</keyword>
<dbReference type="GO" id="GO:0002758">
    <property type="term" value="P:innate immune response-activating signaling pathway"/>
    <property type="evidence" value="ECO:0007669"/>
    <property type="project" value="UniProtKB-ARBA"/>
</dbReference>
<evidence type="ECO:0000313" key="13">
    <source>
        <dbReference type="Proteomes" id="UP000007015"/>
    </source>
</evidence>
<proteinExistence type="inferred from homology"/>
<dbReference type="Pfam" id="PF00931">
    <property type="entry name" value="NB-ARC"/>
    <property type="match status" value="1"/>
</dbReference>
<dbReference type="Pfam" id="PF18052">
    <property type="entry name" value="Rx_N"/>
    <property type="match status" value="1"/>
</dbReference>
<gene>
    <name evidence="12" type="ORF">OsI_38401</name>
</gene>
<dbReference type="CDD" id="cd14798">
    <property type="entry name" value="RX-CC_like"/>
    <property type="match status" value="1"/>
</dbReference>
<dbReference type="AlphaFoldDB" id="B8BPR6"/>
<evidence type="ECO:0000256" key="7">
    <source>
        <dbReference type="SAM" id="Coils"/>
    </source>
</evidence>
<evidence type="ECO:0000256" key="4">
    <source>
        <dbReference type="ARBA" id="ARBA00022741"/>
    </source>
</evidence>
<evidence type="ECO:0000256" key="5">
    <source>
        <dbReference type="ARBA" id="ARBA00022821"/>
    </source>
</evidence>
<dbReference type="Gramene" id="BGIOSGA036159-TA">
    <property type="protein sequence ID" value="BGIOSGA036159-PA"/>
    <property type="gene ID" value="BGIOSGA036159"/>
</dbReference>
<dbReference type="InterPro" id="IPR032675">
    <property type="entry name" value="LRR_dom_sf"/>
</dbReference>
<dbReference type="InterPro" id="IPR042197">
    <property type="entry name" value="Apaf_helical"/>
</dbReference>
<accession>B8BPR6</accession>
<dbReference type="OMA" id="KMAPHES"/>
<dbReference type="InterPro" id="IPR055414">
    <property type="entry name" value="LRR_R13L4/SHOC2-like"/>
</dbReference>
<organism evidence="12 13">
    <name type="scientific">Oryza sativa subsp. indica</name>
    <name type="common">Rice</name>
    <dbReference type="NCBI Taxonomy" id="39946"/>
    <lineage>
        <taxon>Eukaryota</taxon>
        <taxon>Viridiplantae</taxon>
        <taxon>Streptophyta</taxon>
        <taxon>Embryophyta</taxon>
        <taxon>Tracheophyta</taxon>
        <taxon>Spermatophyta</taxon>
        <taxon>Magnoliopsida</taxon>
        <taxon>Liliopsida</taxon>
        <taxon>Poales</taxon>
        <taxon>Poaceae</taxon>
        <taxon>BOP clade</taxon>
        <taxon>Oryzoideae</taxon>
        <taxon>Oryzeae</taxon>
        <taxon>Oryzinae</taxon>
        <taxon>Oryza</taxon>
        <taxon>Oryza sativa</taxon>
    </lineage>
</organism>
<dbReference type="InterPro" id="IPR002182">
    <property type="entry name" value="NB-ARC"/>
</dbReference>
<evidence type="ECO:0000259" key="9">
    <source>
        <dbReference type="Pfam" id="PF18052"/>
    </source>
</evidence>
<evidence type="ECO:0000313" key="12">
    <source>
        <dbReference type="EMBL" id="EEC69314.1"/>
    </source>
</evidence>
<feature type="domain" description="Disease resistance protein winged helix" evidence="10">
    <location>
        <begin position="433"/>
        <end position="500"/>
    </location>
</feature>
<dbReference type="InterPro" id="IPR058922">
    <property type="entry name" value="WHD_DRP"/>
</dbReference>
<keyword evidence="6 7" id="KW-0175">Coiled coil</keyword>
<evidence type="ECO:0000256" key="2">
    <source>
        <dbReference type="ARBA" id="ARBA00022614"/>
    </source>
</evidence>
<dbReference type="SUPFAM" id="SSF52540">
    <property type="entry name" value="P-loop containing nucleoside triphosphate hydrolases"/>
    <property type="match status" value="1"/>
</dbReference>
<dbReference type="InterPro" id="IPR044974">
    <property type="entry name" value="Disease_R_plants"/>
</dbReference>
<dbReference type="SUPFAM" id="SSF52058">
    <property type="entry name" value="L domain-like"/>
    <property type="match status" value="1"/>
</dbReference>
<dbReference type="Proteomes" id="UP000007015">
    <property type="component" value="Chromosome 12"/>
</dbReference>
<dbReference type="FunFam" id="3.40.50.300:FF:001091">
    <property type="entry name" value="Probable disease resistance protein At1g61300"/>
    <property type="match status" value="1"/>
</dbReference>
<reference evidence="12 13" key="1">
    <citation type="journal article" date="2005" name="PLoS Biol.">
        <title>The genomes of Oryza sativa: a history of duplications.</title>
        <authorList>
            <person name="Yu J."/>
            <person name="Wang J."/>
            <person name="Lin W."/>
            <person name="Li S."/>
            <person name="Li H."/>
            <person name="Zhou J."/>
            <person name="Ni P."/>
            <person name="Dong W."/>
            <person name="Hu S."/>
            <person name="Zeng C."/>
            <person name="Zhang J."/>
            <person name="Zhang Y."/>
            <person name="Li R."/>
            <person name="Xu Z."/>
            <person name="Li S."/>
            <person name="Li X."/>
            <person name="Zheng H."/>
            <person name="Cong L."/>
            <person name="Lin L."/>
            <person name="Yin J."/>
            <person name="Geng J."/>
            <person name="Li G."/>
            <person name="Shi J."/>
            <person name="Liu J."/>
            <person name="Lv H."/>
            <person name="Li J."/>
            <person name="Wang J."/>
            <person name="Deng Y."/>
            <person name="Ran L."/>
            <person name="Shi X."/>
            <person name="Wang X."/>
            <person name="Wu Q."/>
            <person name="Li C."/>
            <person name="Ren X."/>
            <person name="Wang J."/>
            <person name="Wang X."/>
            <person name="Li D."/>
            <person name="Liu D."/>
            <person name="Zhang X."/>
            <person name="Ji Z."/>
            <person name="Zhao W."/>
            <person name="Sun Y."/>
            <person name="Zhang Z."/>
            <person name="Bao J."/>
            <person name="Han Y."/>
            <person name="Dong L."/>
            <person name="Ji J."/>
            <person name="Chen P."/>
            <person name="Wu S."/>
            <person name="Liu J."/>
            <person name="Xiao Y."/>
            <person name="Bu D."/>
            <person name="Tan J."/>
            <person name="Yang L."/>
            <person name="Ye C."/>
            <person name="Zhang J."/>
            <person name="Xu J."/>
            <person name="Zhou Y."/>
            <person name="Yu Y."/>
            <person name="Zhang B."/>
            <person name="Zhuang S."/>
            <person name="Wei H."/>
            <person name="Liu B."/>
            <person name="Lei M."/>
            <person name="Yu H."/>
            <person name="Li Y."/>
            <person name="Xu H."/>
            <person name="Wei S."/>
            <person name="He X."/>
            <person name="Fang L."/>
            <person name="Zhang Z."/>
            <person name="Zhang Y."/>
            <person name="Huang X."/>
            <person name="Su Z."/>
            <person name="Tong W."/>
            <person name="Li J."/>
            <person name="Tong Z."/>
            <person name="Li S."/>
            <person name="Ye J."/>
            <person name="Wang L."/>
            <person name="Fang L."/>
            <person name="Lei T."/>
            <person name="Chen C."/>
            <person name="Chen H."/>
            <person name="Xu Z."/>
            <person name="Li H."/>
            <person name="Huang H."/>
            <person name="Zhang F."/>
            <person name="Xu H."/>
            <person name="Li N."/>
            <person name="Zhao C."/>
            <person name="Li S."/>
            <person name="Dong L."/>
            <person name="Huang Y."/>
            <person name="Li L."/>
            <person name="Xi Y."/>
            <person name="Qi Q."/>
            <person name="Li W."/>
            <person name="Zhang B."/>
            <person name="Hu W."/>
            <person name="Zhang Y."/>
            <person name="Tian X."/>
            <person name="Jiao Y."/>
            <person name="Liang X."/>
            <person name="Jin J."/>
            <person name="Gao L."/>
            <person name="Zheng W."/>
            <person name="Hao B."/>
            <person name="Liu S."/>
            <person name="Wang W."/>
            <person name="Yuan L."/>
            <person name="Cao M."/>
            <person name="McDermott J."/>
            <person name="Samudrala R."/>
            <person name="Wang J."/>
            <person name="Wong G.K."/>
            <person name="Yang H."/>
        </authorList>
    </citation>
    <scope>NUCLEOTIDE SEQUENCE [LARGE SCALE GENOMIC DNA]</scope>
    <source>
        <strain evidence="13">cv. 93-11</strain>
    </source>
</reference>
<dbReference type="EMBL" id="CM000137">
    <property type="protein sequence ID" value="EEC69314.1"/>
    <property type="molecule type" value="Genomic_DNA"/>
</dbReference>